<evidence type="ECO:0000313" key="2">
    <source>
        <dbReference type="EMBL" id="MQY26920.1"/>
    </source>
</evidence>
<dbReference type="InterPro" id="IPR000033">
    <property type="entry name" value="LDLR_classB_rpt"/>
</dbReference>
<protein>
    <recommendedName>
        <fullName evidence="4">SMP-30/Gluconolactonase/LRE-like region domain-containing protein</fullName>
    </recommendedName>
</protein>
<evidence type="ECO:0008006" key="4">
    <source>
        <dbReference type="Google" id="ProtNLM"/>
    </source>
</evidence>
<reference evidence="2 3" key="1">
    <citation type="submission" date="2019-10" db="EMBL/GenBank/DDBJ databases">
        <title>Nocardia macrotermitis sp. nov. and Nocardia aurantia sp. nov., isolated from the gut of fungus growing-termite Macrotermes natalensis.</title>
        <authorList>
            <person name="Benndorf R."/>
            <person name="Schwitalla J."/>
            <person name="Martin K."/>
            <person name="De Beer W."/>
            <person name="Kaster A.-K."/>
            <person name="Vollmers J."/>
            <person name="Poulsen M."/>
            <person name="Beemelmanns C."/>
        </authorList>
    </citation>
    <scope>NUCLEOTIDE SEQUENCE [LARGE SCALE GENOMIC DNA]</scope>
    <source>
        <strain evidence="2 3">RB56</strain>
    </source>
</reference>
<feature type="compositionally biased region" description="Low complexity" evidence="1">
    <location>
        <begin position="145"/>
        <end position="162"/>
    </location>
</feature>
<comment type="caution">
    <text evidence="2">The sequence shown here is derived from an EMBL/GenBank/DDBJ whole genome shotgun (WGS) entry which is preliminary data.</text>
</comment>
<name>A0A7K0DMD8_9NOCA</name>
<dbReference type="OrthoDB" id="9812921at2"/>
<evidence type="ECO:0000313" key="3">
    <source>
        <dbReference type="Proteomes" id="UP000431401"/>
    </source>
</evidence>
<dbReference type="SMART" id="SM00135">
    <property type="entry name" value="LY"/>
    <property type="match status" value="2"/>
</dbReference>
<organism evidence="2 3">
    <name type="scientific">Nocardia aurantia</name>
    <dbReference type="NCBI Taxonomy" id="2585199"/>
    <lineage>
        <taxon>Bacteria</taxon>
        <taxon>Bacillati</taxon>
        <taxon>Actinomycetota</taxon>
        <taxon>Actinomycetes</taxon>
        <taxon>Mycobacteriales</taxon>
        <taxon>Nocardiaceae</taxon>
        <taxon>Nocardia</taxon>
    </lineage>
</organism>
<dbReference type="EMBL" id="WEGI01000005">
    <property type="protein sequence ID" value="MQY26920.1"/>
    <property type="molecule type" value="Genomic_DNA"/>
</dbReference>
<dbReference type="Gene3D" id="2.120.10.30">
    <property type="entry name" value="TolB, C-terminal domain"/>
    <property type="match status" value="1"/>
</dbReference>
<proteinExistence type="predicted"/>
<accession>A0A7K0DMD8</accession>
<dbReference type="AlphaFoldDB" id="A0A7K0DMD8"/>
<dbReference type="InterPro" id="IPR050778">
    <property type="entry name" value="Cueball_EGF_LRP_Nidogen"/>
</dbReference>
<dbReference type="PANTHER" id="PTHR46513:SF44">
    <property type="entry name" value="LDL RECEPTOR RELATED PROTEIN 4"/>
    <property type="match status" value="1"/>
</dbReference>
<dbReference type="PANTHER" id="PTHR46513">
    <property type="entry name" value="VITELLOGENIN RECEPTOR-LIKE PROTEIN-RELATED-RELATED"/>
    <property type="match status" value="1"/>
</dbReference>
<dbReference type="SUPFAM" id="SSF63825">
    <property type="entry name" value="YWTD domain"/>
    <property type="match status" value="1"/>
</dbReference>
<dbReference type="InterPro" id="IPR011042">
    <property type="entry name" value="6-blade_b-propeller_TolB-like"/>
</dbReference>
<dbReference type="RefSeq" id="WP_153341597.1">
    <property type="nucleotide sequence ID" value="NZ_WEGI01000005.1"/>
</dbReference>
<gene>
    <name evidence="2" type="ORF">NRB56_24990</name>
</gene>
<feature type="region of interest" description="Disordered" evidence="1">
    <location>
        <begin position="140"/>
        <end position="162"/>
    </location>
</feature>
<evidence type="ECO:0000256" key="1">
    <source>
        <dbReference type="SAM" id="MobiDB-lite"/>
    </source>
</evidence>
<sequence>MRKLRVTALLDGRVIDLDAVSGVWTLFIDGICHHPDDIVDDPRTGRVFWVERPDDFDPARIAIQRVEADGTDRVTIVPGGDGVPSGLVCDVDAGKLYWGVVGSARVLRCDLDGANIESVIDLACAYTSVQAVRRTLSHSCRGRGDFSSSAGASSAGRSCGGR</sequence>
<keyword evidence="3" id="KW-1185">Reference proteome</keyword>
<dbReference type="Proteomes" id="UP000431401">
    <property type="component" value="Unassembled WGS sequence"/>
</dbReference>